<evidence type="ECO:0000313" key="1">
    <source>
        <dbReference type="EMBL" id="ACB12993.1"/>
    </source>
</evidence>
<name>B4Y317_9BURK</name>
<sequence length="101" mass="11351">METSHVRVLTLQIHKETSGLYLAEVLWDRTLVTDPERYVSITEAIQTEAGAVPEGFAYFMEIRYQDLSSGTMSLENARLQAREVADRLVSLAREVYLTAGA</sequence>
<accession>B4Y317</accession>
<organism evidence="1">
    <name type="scientific">Hydrogenophaga sp. PL2G6</name>
    <dbReference type="NCBI Taxonomy" id="503997"/>
    <lineage>
        <taxon>Bacteria</taxon>
        <taxon>Pseudomonadati</taxon>
        <taxon>Pseudomonadota</taxon>
        <taxon>Betaproteobacteria</taxon>
        <taxon>Burkholderiales</taxon>
        <taxon>Comamonadaceae</taxon>
        <taxon>Hydrogenophaga</taxon>
    </lineage>
</organism>
<proteinExistence type="predicted"/>
<dbReference type="EMBL" id="EU327989">
    <property type="protein sequence ID" value="ACB12993.1"/>
    <property type="molecule type" value="Genomic_DNA"/>
</dbReference>
<reference evidence="1" key="1">
    <citation type="journal article" date="2008" name="J. Bacteriol.">
        <title>The evolution of class 1 integrons and the rise of antibiotic resistance.</title>
        <authorList>
            <person name="Gillings M."/>
            <person name="Boucher Y."/>
            <person name="Labbate M."/>
            <person name="Holmes A."/>
            <person name="Krishnan S."/>
            <person name="Holley M."/>
            <person name="Stokes H.W."/>
        </authorList>
    </citation>
    <scope>NUCLEOTIDE SEQUENCE</scope>
</reference>
<protein>
    <submittedName>
        <fullName evidence="1">Uncharacterized protein</fullName>
    </submittedName>
</protein>
<dbReference type="AlphaFoldDB" id="B4Y317"/>